<organism evidence="1 2">
    <name type="scientific">Caenorhabditis briggsae</name>
    <dbReference type="NCBI Taxonomy" id="6238"/>
    <lineage>
        <taxon>Eukaryota</taxon>
        <taxon>Metazoa</taxon>
        <taxon>Ecdysozoa</taxon>
        <taxon>Nematoda</taxon>
        <taxon>Chromadorea</taxon>
        <taxon>Rhabditida</taxon>
        <taxon>Rhabditina</taxon>
        <taxon>Rhabditomorpha</taxon>
        <taxon>Rhabditoidea</taxon>
        <taxon>Rhabditidae</taxon>
        <taxon>Peloderinae</taxon>
        <taxon>Caenorhabditis</taxon>
    </lineage>
</organism>
<sequence>MREAYNDGNFCFLSFVKDNCYDISVEYFANRFDEFVNTISTLPKIHDCEDDYHQYKALRCHVVEDETDDKI</sequence>
<dbReference type="Proteomes" id="UP000829354">
    <property type="component" value="Chromosome V"/>
</dbReference>
<evidence type="ECO:0000313" key="2">
    <source>
        <dbReference type="Proteomes" id="UP000829354"/>
    </source>
</evidence>
<gene>
    <name evidence="1" type="ORF">L5515_009029</name>
</gene>
<dbReference type="PANTHER" id="PTHR31897">
    <property type="entry name" value="PROTEIN CBG17011-RELATED"/>
    <property type="match status" value="1"/>
</dbReference>
<reference evidence="1 2" key="1">
    <citation type="submission" date="2022-04" db="EMBL/GenBank/DDBJ databases">
        <title>Chromosome-level reference genomes for two strains of Caenorhabditis briggsae: an improved platform for comparative genomics.</title>
        <authorList>
            <person name="Stevens L."/>
            <person name="Andersen E."/>
        </authorList>
    </citation>
    <scope>NUCLEOTIDE SEQUENCE [LARGE SCALE GENOMIC DNA]</scope>
    <source>
        <strain evidence="1">VX34</strain>
        <tissue evidence="1">Whole-organism</tissue>
    </source>
</reference>
<protein>
    <submittedName>
        <fullName evidence="1">Uncharacterized protein</fullName>
    </submittedName>
</protein>
<dbReference type="PANTHER" id="PTHR31897:SF5">
    <property type="entry name" value="DUF19 DOMAIN-CONTAINING PROTEIN"/>
    <property type="match status" value="1"/>
</dbReference>
<dbReference type="EMBL" id="CP092624">
    <property type="protein sequence ID" value="UMM37171.1"/>
    <property type="molecule type" value="Genomic_DNA"/>
</dbReference>
<accession>A0AAE9F8X8</accession>
<keyword evidence="2" id="KW-1185">Reference proteome</keyword>
<evidence type="ECO:0000313" key="1">
    <source>
        <dbReference type="EMBL" id="UMM37171.1"/>
    </source>
</evidence>
<dbReference type="AlphaFoldDB" id="A0AAE9F8X8"/>
<proteinExistence type="predicted"/>
<name>A0AAE9F8X8_CAEBR</name>